<evidence type="ECO:0000313" key="9">
    <source>
        <dbReference type="EMBL" id="CAD9336552.1"/>
    </source>
</evidence>
<evidence type="ECO:0000259" key="8">
    <source>
        <dbReference type="Pfam" id="PF09335"/>
    </source>
</evidence>
<name>A0A7S1ZF01_9STRA</name>
<evidence type="ECO:0000256" key="4">
    <source>
        <dbReference type="ARBA" id="ARBA00022989"/>
    </source>
</evidence>
<dbReference type="PANTHER" id="PTHR12677">
    <property type="entry name" value="GOLGI APPARATUS MEMBRANE PROTEIN TVP38-RELATED"/>
    <property type="match status" value="1"/>
</dbReference>
<dbReference type="AlphaFoldDB" id="A0A7S1ZF01"/>
<evidence type="ECO:0000256" key="2">
    <source>
        <dbReference type="ARBA" id="ARBA00022475"/>
    </source>
</evidence>
<protein>
    <recommendedName>
        <fullName evidence="8">VTT domain-containing protein</fullName>
    </recommendedName>
</protein>
<reference evidence="9" key="1">
    <citation type="submission" date="2021-01" db="EMBL/GenBank/DDBJ databases">
        <authorList>
            <person name="Corre E."/>
            <person name="Pelletier E."/>
            <person name="Niang G."/>
            <person name="Scheremetjew M."/>
            <person name="Finn R."/>
            <person name="Kale V."/>
            <person name="Holt S."/>
            <person name="Cochrane G."/>
            <person name="Meng A."/>
            <person name="Brown T."/>
            <person name="Cohen L."/>
        </authorList>
    </citation>
    <scope>NUCLEOTIDE SEQUENCE</scope>
    <source>
        <strain evidence="9">Pop2</strain>
    </source>
</reference>
<feature type="region of interest" description="Disordered" evidence="6">
    <location>
        <begin position="360"/>
        <end position="395"/>
    </location>
</feature>
<feature type="transmembrane region" description="Helical" evidence="7">
    <location>
        <begin position="35"/>
        <end position="54"/>
    </location>
</feature>
<feature type="domain" description="VTT" evidence="8">
    <location>
        <begin position="91"/>
        <end position="216"/>
    </location>
</feature>
<evidence type="ECO:0000256" key="5">
    <source>
        <dbReference type="ARBA" id="ARBA00023136"/>
    </source>
</evidence>
<feature type="transmembrane region" description="Helical" evidence="7">
    <location>
        <begin position="237"/>
        <end position="258"/>
    </location>
</feature>
<dbReference type="InterPro" id="IPR015414">
    <property type="entry name" value="TMEM64"/>
</dbReference>
<keyword evidence="2" id="KW-1003">Cell membrane</keyword>
<evidence type="ECO:0000256" key="6">
    <source>
        <dbReference type="SAM" id="MobiDB-lite"/>
    </source>
</evidence>
<feature type="transmembrane region" description="Helical" evidence="7">
    <location>
        <begin position="196"/>
        <end position="216"/>
    </location>
</feature>
<feature type="transmembrane region" description="Helical" evidence="7">
    <location>
        <begin position="74"/>
        <end position="104"/>
    </location>
</feature>
<keyword evidence="4 7" id="KW-1133">Transmembrane helix</keyword>
<accession>A0A7S1ZF01</accession>
<evidence type="ECO:0000256" key="7">
    <source>
        <dbReference type="SAM" id="Phobius"/>
    </source>
</evidence>
<evidence type="ECO:0000256" key="1">
    <source>
        <dbReference type="ARBA" id="ARBA00004651"/>
    </source>
</evidence>
<dbReference type="EMBL" id="HBGN01022464">
    <property type="protein sequence ID" value="CAD9336552.1"/>
    <property type="molecule type" value="Transcribed_RNA"/>
</dbReference>
<evidence type="ECO:0000256" key="3">
    <source>
        <dbReference type="ARBA" id="ARBA00022692"/>
    </source>
</evidence>
<keyword evidence="5 7" id="KW-0472">Membrane</keyword>
<feature type="transmembrane region" description="Helical" evidence="7">
    <location>
        <begin position="111"/>
        <end position="134"/>
    </location>
</feature>
<sequence>MIDWYEHQKSLDEIDRNIFVLLFDFNRGQSWKKKLFSFVVACISIAVTVDMLFFGYISPKLVEFLKWIAQHPTWFLVTFIMFYAIATLMFIPPFLLTFAAGYIYRTLYRPVLGFAVAMGACFIGSYIGAVLSFLRARYMSRDLVKLFARRYSIIRATTRALKRNGLKVMLLLRLSPIIPFNATNYIGGVTGVRWEIFSLAILGIIPMQALTIAAGASARSISYHDAMSNDESRTAQYVFVLVGLIFGFIAVVLTWIYARIELKKEIELAKQNEASLAKGGQNQSHQKYLDSAKLHALSEREMGRMDKEAAETDNEARLTQSMPATLHQKIVRGFPPVKENSKHDVECRDNEASQLMAGADTRSQGGNSLDQTSCNDDSSSSFDADKYDMDDQSNGDEEWFWVWI</sequence>
<dbReference type="Pfam" id="PF09335">
    <property type="entry name" value="VTT_dom"/>
    <property type="match status" value="1"/>
</dbReference>
<proteinExistence type="predicted"/>
<dbReference type="PANTHER" id="PTHR12677:SF59">
    <property type="entry name" value="GOLGI APPARATUS MEMBRANE PROTEIN TVP38-RELATED"/>
    <property type="match status" value="1"/>
</dbReference>
<gene>
    <name evidence="9" type="ORF">DBRI1063_LOCUS14331</name>
</gene>
<feature type="compositionally biased region" description="Polar residues" evidence="6">
    <location>
        <begin position="361"/>
        <end position="382"/>
    </location>
</feature>
<keyword evidence="3 7" id="KW-0812">Transmembrane</keyword>
<dbReference type="GO" id="GO:0005886">
    <property type="term" value="C:plasma membrane"/>
    <property type="evidence" value="ECO:0007669"/>
    <property type="project" value="UniProtKB-SubCell"/>
</dbReference>
<comment type="subcellular location">
    <subcellularLocation>
        <location evidence="1">Cell membrane</location>
        <topology evidence="1">Multi-pass membrane protein</topology>
    </subcellularLocation>
</comment>
<organism evidence="9">
    <name type="scientific">Ditylum brightwellii</name>
    <dbReference type="NCBI Taxonomy" id="49249"/>
    <lineage>
        <taxon>Eukaryota</taxon>
        <taxon>Sar</taxon>
        <taxon>Stramenopiles</taxon>
        <taxon>Ochrophyta</taxon>
        <taxon>Bacillariophyta</taxon>
        <taxon>Mediophyceae</taxon>
        <taxon>Lithodesmiophycidae</taxon>
        <taxon>Lithodesmiales</taxon>
        <taxon>Lithodesmiaceae</taxon>
        <taxon>Ditylum</taxon>
    </lineage>
</organism>
<dbReference type="InterPro" id="IPR032816">
    <property type="entry name" value="VTT_dom"/>
</dbReference>